<evidence type="ECO:0000256" key="3">
    <source>
        <dbReference type="ARBA" id="ARBA00022448"/>
    </source>
</evidence>
<dbReference type="RefSeq" id="WP_205722011.1">
    <property type="nucleotide sequence ID" value="NZ_CP070608.1"/>
</dbReference>
<evidence type="ECO:0000313" key="13">
    <source>
        <dbReference type="Proteomes" id="UP000662783"/>
    </source>
</evidence>
<evidence type="ECO:0000256" key="2">
    <source>
        <dbReference type="ARBA" id="ARBA00006555"/>
    </source>
</evidence>
<dbReference type="PANTHER" id="PTHR33446:SF2">
    <property type="entry name" value="PROTEIN TONB"/>
    <property type="match status" value="1"/>
</dbReference>
<evidence type="ECO:0000256" key="8">
    <source>
        <dbReference type="ARBA" id="ARBA00022989"/>
    </source>
</evidence>
<protein>
    <submittedName>
        <fullName evidence="12">TonB family protein</fullName>
    </submittedName>
</protein>
<evidence type="ECO:0000256" key="1">
    <source>
        <dbReference type="ARBA" id="ARBA00004383"/>
    </source>
</evidence>
<dbReference type="KEGG" id="fuv:JR347_18280"/>
<dbReference type="GO" id="GO:0030288">
    <property type="term" value="C:outer membrane-bounded periplasmic space"/>
    <property type="evidence" value="ECO:0007669"/>
    <property type="project" value="InterPro"/>
</dbReference>
<dbReference type="SUPFAM" id="SSF74653">
    <property type="entry name" value="TolA/TonB C-terminal domain"/>
    <property type="match status" value="1"/>
</dbReference>
<keyword evidence="8 10" id="KW-1133">Transmembrane helix</keyword>
<keyword evidence="9 10" id="KW-0472">Membrane</keyword>
<dbReference type="GO" id="GO:0031992">
    <property type="term" value="F:energy transducer activity"/>
    <property type="evidence" value="ECO:0007669"/>
    <property type="project" value="InterPro"/>
</dbReference>
<reference evidence="12" key="1">
    <citation type="submission" date="2021-02" db="EMBL/GenBank/DDBJ databases">
        <title>Fulvivirga sp. S481 isolated from sea water.</title>
        <authorList>
            <person name="Bae S.S."/>
            <person name="Baek K."/>
        </authorList>
    </citation>
    <scope>NUCLEOTIDE SEQUENCE</scope>
    <source>
        <strain evidence="12">S481</strain>
    </source>
</reference>
<dbReference type="InterPro" id="IPR006260">
    <property type="entry name" value="TonB/TolA_C"/>
</dbReference>
<gene>
    <name evidence="12" type="ORF">JR347_18280</name>
</gene>
<dbReference type="GO" id="GO:0015031">
    <property type="term" value="P:protein transport"/>
    <property type="evidence" value="ECO:0007669"/>
    <property type="project" value="UniProtKB-KW"/>
</dbReference>
<dbReference type="GO" id="GO:0055085">
    <property type="term" value="P:transmembrane transport"/>
    <property type="evidence" value="ECO:0007669"/>
    <property type="project" value="InterPro"/>
</dbReference>
<evidence type="ECO:0000256" key="9">
    <source>
        <dbReference type="ARBA" id="ARBA00023136"/>
    </source>
</evidence>
<comment type="subcellular location">
    <subcellularLocation>
        <location evidence="1">Cell inner membrane</location>
        <topology evidence="1">Single-pass membrane protein</topology>
        <orientation evidence="1">Periplasmic side</orientation>
    </subcellularLocation>
</comment>
<keyword evidence="7" id="KW-0653">Protein transport</keyword>
<evidence type="ECO:0000256" key="4">
    <source>
        <dbReference type="ARBA" id="ARBA00022475"/>
    </source>
</evidence>
<dbReference type="GO" id="GO:0015891">
    <property type="term" value="P:siderophore transport"/>
    <property type="evidence" value="ECO:0007669"/>
    <property type="project" value="InterPro"/>
</dbReference>
<evidence type="ECO:0000313" key="12">
    <source>
        <dbReference type="EMBL" id="QSE97500.1"/>
    </source>
</evidence>
<name>A0A974WG96_9BACT</name>
<keyword evidence="4" id="KW-1003">Cell membrane</keyword>
<evidence type="ECO:0000256" key="10">
    <source>
        <dbReference type="SAM" id="Phobius"/>
    </source>
</evidence>
<evidence type="ECO:0000259" key="11">
    <source>
        <dbReference type="PROSITE" id="PS52015"/>
    </source>
</evidence>
<dbReference type="InterPro" id="IPR051045">
    <property type="entry name" value="TonB-dependent_transducer"/>
</dbReference>
<dbReference type="PANTHER" id="PTHR33446">
    <property type="entry name" value="PROTEIN TONB-RELATED"/>
    <property type="match status" value="1"/>
</dbReference>
<dbReference type="EMBL" id="CP070608">
    <property type="protein sequence ID" value="QSE97500.1"/>
    <property type="molecule type" value="Genomic_DNA"/>
</dbReference>
<dbReference type="InterPro" id="IPR037682">
    <property type="entry name" value="TonB_C"/>
</dbReference>
<sequence length="224" mass="25099">MEAKKTESASLRNKSGFFFNIGLFVTMCLVVLAFEWRNYDDGALVDLGQVSDDFEELLEIPPTEQPPPPPPKIQQPEIIEVPDEEEIEEEIEVDLDVEITEETVIEDIIVEEAPEEEVADEVFTIVEDAAMPPGGYQAFYEYVAKRLKYPAQARRMGIEGKVYVQFVVDKDGSLTEVQAVKGIGAGCDEEAVRVLQSAPKWSPPKQRGKPVKQRIILPITFKLG</sequence>
<dbReference type="AlphaFoldDB" id="A0A974WG96"/>
<dbReference type="GO" id="GO:0098797">
    <property type="term" value="C:plasma membrane protein complex"/>
    <property type="evidence" value="ECO:0007669"/>
    <property type="project" value="TreeGrafter"/>
</dbReference>
<evidence type="ECO:0000256" key="6">
    <source>
        <dbReference type="ARBA" id="ARBA00022692"/>
    </source>
</evidence>
<keyword evidence="3" id="KW-0813">Transport</keyword>
<accession>A0A974WG96</accession>
<dbReference type="NCBIfam" id="TIGR01352">
    <property type="entry name" value="tonB_Cterm"/>
    <property type="match status" value="1"/>
</dbReference>
<evidence type="ECO:0000256" key="7">
    <source>
        <dbReference type="ARBA" id="ARBA00022927"/>
    </source>
</evidence>
<evidence type="ECO:0000256" key="5">
    <source>
        <dbReference type="ARBA" id="ARBA00022519"/>
    </source>
</evidence>
<keyword evidence="13" id="KW-1185">Reference proteome</keyword>
<dbReference type="PRINTS" id="PR01374">
    <property type="entry name" value="TONBPROTEIN"/>
</dbReference>
<organism evidence="12 13">
    <name type="scientific">Fulvivirga lutea</name>
    <dbReference type="NCBI Taxonomy" id="2810512"/>
    <lineage>
        <taxon>Bacteria</taxon>
        <taxon>Pseudomonadati</taxon>
        <taxon>Bacteroidota</taxon>
        <taxon>Cytophagia</taxon>
        <taxon>Cytophagales</taxon>
        <taxon>Fulvivirgaceae</taxon>
        <taxon>Fulvivirga</taxon>
    </lineage>
</organism>
<comment type="similarity">
    <text evidence="2">Belongs to the TonB family.</text>
</comment>
<keyword evidence="5" id="KW-0997">Cell inner membrane</keyword>
<dbReference type="InterPro" id="IPR003538">
    <property type="entry name" value="TonB"/>
</dbReference>
<proteinExistence type="inferred from homology"/>
<dbReference type="PROSITE" id="PS52015">
    <property type="entry name" value="TONB_CTD"/>
    <property type="match status" value="1"/>
</dbReference>
<dbReference type="Proteomes" id="UP000662783">
    <property type="component" value="Chromosome"/>
</dbReference>
<feature type="transmembrane region" description="Helical" evidence="10">
    <location>
        <begin position="17"/>
        <end position="34"/>
    </location>
</feature>
<feature type="domain" description="TonB C-terminal" evidence="11">
    <location>
        <begin position="134"/>
        <end position="224"/>
    </location>
</feature>
<dbReference type="Pfam" id="PF03544">
    <property type="entry name" value="TonB_C"/>
    <property type="match status" value="1"/>
</dbReference>
<dbReference type="Gene3D" id="3.30.1150.10">
    <property type="match status" value="1"/>
</dbReference>
<keyword evidence="6 10" id="KW-0812">Transmembrane</keyword>